<dbReference type="Proteomes" id="UP001204015">
    <property type="component" value="Unassembled WGS sequence"/>
</dbReference>
<evidence type="ECO:0000256" key="1">
    <source>
        <dbReference type="SAM" id="SignalP"/>
    </source>
</evidence>
<accession>A0ABT1BXJ6</accession>
<keyword evidence="1" id="KW-0732">Signal</keyword>
<dbReference type="EMBL" id="JAMXLY010000029">
    <property type="protein sequence ID" value="MCO6025808.1"/>
    <property type="molecule type" value="Genomic_DNA"/>
</dbReference>
<organism evidence="2 3">
    <name type="scientific">Segatella cerevisiae</name>
    <dbReference type="NCBI Taxonomy" id="2053716"/>
    <lineage>
        <taxon>Bacteria</taxon>
        <taxon>Pseudomonadati</taxon>
        <taxon>Bacteroidota</taxon>
        <taxon>Bacteroidia</taxon>
        <taxon>Bacteroidales</taxon>
        <taxon>Prevotellaceae</taxon>
        <taxon>Segatella</taxon>
    </lineage>
</organism>
<evidence type="ECO:0000313" key="3">
    <source>
        <dbReference type="Proteomes" id="UP001204015"/>
    </source>
</evidence>
<keyword evidence="3" id="KW-1185">Reference proteome</keyword>
<comment type="caution">
    <text evidence="2">The sequence shown here is derived from an EMBL/GenBank/DDBJ whole genome shotgun (WGS) entry which is preliminary data.</text>
</comment>
<evidence type="ECO:0000313" key="2">
    <source>
        <dbReference type="EMBL" id="MCO6025808.1"/>
    </source>
</evidence>
<gene>
    <name evidence="2" type="ORF">NG821_08155</name>
</gene>
<proteinExistence type="predicted"/>
<reference evidence="2 3" key="1">
    <citation type="submission" date="2022-06" db="EMBL/GenBank/DDBJ databases">
        <title>A taxonomic note on the genus Prevotella: Description of four novel genera and emended description of the genera Hallella and Xylanibacter.</title>
        <authorList>
            <person name="Hitch T.C.A."/>
        </authorList>
    </citation>
    <scope>NUCLEOTIDE SEQUENCE [LARGE SCALE GENOMIC DNA]</scope>
    <source>
        <strain evidence="2 3">DSM 100619</strain>
    </source>
</reference>
<feature type="signal peptide" evidence="1">
    <location>
        <begin position="1"/>
        <end position="22"/>
    </location>
</feature>
<sequence>MRKFFFTLMLSLVFALGVQAQATIPEPTLAEQTLILTSDTGGALLDTENGTLKVKSGTSPSLIIAGKVKATLTLQGVASISKDRGGKTTRLIVKAKGNAADPNSFMDILKFQVKGKERRYQFSGTDTPSSSETGNLSRVQYNAKRYGQSSFLITMDNLTPGEYGVVFRDSITGNTQDSLKVTTFTVK</sequence>
<name>A0ABT1BXJ6_9BACT</name>
<feature type="chain" id="PRO_5046467222" evidence="1">
    <location>
        <begin position="23"/>
        <end position="187"/>
    </location>
</feature>
<dbReference type="RefSeq" id="WP_252761164.1">
    <property type="nucleotide sequence ID" value="NZ_JAMXLY010000029.1"/>
</dbReference>
<protein>
    <submittedName>
        <fullName evidence="2">Uncharacterized protein</fullName>
    </submittedName>
</protein>